<dbReference type="AlphaFoldDB" id="A0AAW1RC20"/>
<reference evidence="4 5" key="1">
    <citation type="journal article" date="2024" name="Nat. Commun.">
        <title>Phylogenomics reveals the evolutionary origins of lichenization in chlorophyte algae.</title>
        <authorList>
            <person name="Puginier C."/>
            <person name="Libourel C."/>
            <person name="Otte J."/>
            <person name="Skaloud P."/>
            <person name="Haon M."/>
            <person name="Grisel S."/>
            <person name="Petersen M."/>
            <person name="Berrin J.G."/>
            <person name="Delaux P.M."/>
            <person name="Dal Grande F."/>
            <person name="Keller J."/>
        </authorList>
    </citation>
    <scope>NUCLEOTIDE SEQUENCE [LARGE SCALE GENOMIC DNA]</scope>
    <source>
        <strain evidence="4 5">SAG 2145</strain>
    </source>
</reference>
<evidence type="ECO:0000313" key="5">
    <source>
        <dbReference type="Proteomes" id="UP001438707"/>
    </source>
</evidence>
<dbReference type="GO" id="GO:0003341">
    <property type="term" value="P:cilium movement"/>
    <property type="evidence" value="ECO:0007669"/>
    <property type="project" value="TreeGrafter"/>
</dbReference>
<dbReference type="InterPro" id="IPR052004">
    <property type="entry name" value="Dynein_assembly_factor_4"/>
</dbReference>
<dbReference type="PANTHER" id="PTHR46492">
    <property type="entry name" value="DYNEIN ASSEMBLY FACTOR 4, AXONEMAL"/>
    <property type="match status" value="1"/>
</dbReference>
<dbReference type="Proteomes" id="UP001438707">
    <property type="component" value="Unassembled WGS sequence"/>
</dbReference>
<dbReference type="PROSITE" id="PS51203">
    <property type="entry name" value="CS"/>
    <property type="match status" value="1"/>
</dbReference>
<protein>
    <recommendedName>
        <fullName evidence="3">CS domain-containing protein</fullName>
    </recommendedName>
</protein>
<dbReference type="InterPro" id="IPR019734">
    <property type="entry name" value="TPR_rpt"/>
</dbReference>
<dbReference type="SMART" id="SM00028">
    <property type="entry name" value="TPR"/>
    <property type="match status" value="5"/>
</dbReference>
<comment type="caution">
    <text evidence="4">The sequence shown here is derived from an EMBL/GenBank/DDBJ whole genome shotgun (WGS) entry which is preliminary data.</text>
</comment>
<dbReference type="Gene3D" id="1.25.40.10">
    <property type="entry name" value="Tetratricopeptide repeat domain"/>
    <property type="match status" value="2"/>
</dbReference>
<dbReference type="EMBL" id="JALJOS010000015">
    <property type="protein sequence ID" value="KAK9830846.1"/>
    <property type="molecule type" value="Genomic_DNA"/>
</dbReference>
<dbReference type="Gene3D" id="2.60.40.790">
    <property type="match status" value="1"/>
</dbReference>
<evidence type="ECO:0000256" key="1">
    <source>
        <dbReference type="SAM" id="Coils"/>
    </source>
</evidence>
<dbReference type="GO" id="GO:0036158">
    <property type="term" value="P:outer dynein arm assembly"/>
    <property type="evidence" value="ECO:0007669"/>
    <property type="project" value="TreeGrafter"/>
</dbReference>
<dbReference type="GO" id="GO:0036159">
    <property type="term" value="P:inner dynein arm assembly"/>
    <property type="evidence" value="ECO:0007669"/>
    <property type="project" value="TreeGrafter"/>
</dbReference>
<dbReference type="InterPro" id="IPR008978">
    <property type="entry name" value="HSP20-like_chaperone"/>
</dbReference>
<feature type="compositionally biased region" description="Polar residues" evidence="2">
    <location>
        <begin position="186"/>
        <end position="195"/>
    </location>
</feature>
<evidence type="ECO:0000256" key="2">
    <source>
        <dbReference type="SAM" id="MobiDB-lite"/>
    </source>
</evidence>
<dbReference type="SUPFAM" id="SSF48452">
    <property type="entry name" value="TPR-like"/>
    <property type="match status" value="2"/>
</dbReference>
<feature type="region of interest" description="Disordered" evidence="2">
    <location>
        <begin position="149"/>
        <end position="248"/>
    </location>
</feature>
<feature type="domain" description="CS" evidence="3">
    <location>
        <begin position="2"/>
        <end position="88"/>
    </location>
</feature>
<keyword evidence="5" id="KW-1185">Reference proteome</keyword>
<proteinExistence type="predicted"/>
<keyword evidence="1" id="KW-0175">Coiled coil</keyword>
<gene>
    <name evidence="4" type="ORF">WJX74_009686</name>
</gene>
<dbReference type="InterPro" id="IPR011990">
    <property type="entry name" value="TPR-like_helical_dom_sf"/>
</dbReference>
<sequence>MPLRPQLDWQDAESSLQITVRLPGISQSQHKLDLQLTEAFLKINRAPYLCFVDLFDLVIDSKSSAIISSDRIEFHLLKAQPRKWTQLEADLPKDQIVERRRRAVERQETAREFTRKTQKEELKLHERNITDQRMEMAQRKRDLIQKAKDKELAGERASITRWQSSAQTPKGAMPDHPHYYGRGKGQQFQQHSSINGAAEEAGAAWKEWEQWPQPSESSARAAQAAKGNKENNSGHTGAGEGFTHRRPPRSALQPVQVEFTALETPSLPAREMRELELKDYKRQIQEEEASKSDQDAVDVSETQPLFMKDKGDALARNGNHAGAVNAYTCALHLDPTLTLALSNRSCCHLALHHWRECIQDCTAALGQLGASQQRDHEEGFSMLLAKQQAKLFMRRASALVAGGNPCAAIKDLQQAVKLQPGDAALEKDMLKVQAAQDPSNAEAVRVAALACCKCQDWEWALQGFTSLLELQELDKDRLSTLANRSAAHLGASNAAACLQDCDAALSLLLSLPRDSLQGFSESLPALFGESSKLDAWALTNQGKSFDTLVRLLARRGAALGHLQRYNEAHGELLRASQLVQNHGRDQEACQLAEDAAEMLSCLSSSTHNVLPSEPASSLQDID</sequence>
<feature type="compositionally biased region" description="Low complexity" evidence="2">
    <location>
        <begin position="196"/>
        <end position="205"/>
    </location>
</feature>
<dbReference type="SUPFAM" id="SSF49764">
    <property type="entry name" value="HSP20-like chaperones"/>
    <property type="match status" value="1"/>
</dbReference>
<evidence type="ECO:0000259" key="3">
    <source>
        <dbReference type="PROSITE" id="PS51203"/>
    </source>
</evidence>
<accession>A0AAW1RC20</accession>
<dbReference type="Pfam" id="PF04969">
    <property type="entry name" value="CS"/>
    <property type="match status" value="1"/>
</dbReference>
<organism evidence="4 5">
    <name type="scientific">Apatococcus lobatus</name>
    <dbReference type="NCBI Taxonomy" id="904363"/>
    <lineage>
        <taxon>Eukaryota</taxon>
        <taxon>Viridiplantae</taxon>
        <taxon>Chlorophyta</taxon>
        <taxon>core chlorophytes</taxon>
        <taxon>Trebouxiophyceae</taxon>
        <taxon>Chlorellales</taxon>
        <taxon>Chlorellaceae</taxon>
        <taxon>Apatococcus</taxon>
    </lineage>
</organism>
<feature type="coiled-coil region" evidence="1">
    <location>
        <begin position="270"/>
        <end position="297"/>
    </location>
</feature>
<name>A0AAW1RC20_9CHLO</name>
<dbReference type="InterPro" id="IPR007052">
    <property type="entry name" value="CS_dom"/>
</dbReference>
<evidence type="ECO:0000313" key="4">
    <source>
        <dbReference type="EMBL" id="KAK9830846.1"/>
    </source>
</evidence>
<dbReference type="PANTHER" id="PTHR46492:SF1">
    <property type="entry name" value="DYNEIN AXONEMAL ASSEMBLY FACTOR 4"/>
    <property type="match status" value="1"/>
</dbReference>